<dbReference type="InterPro" id="IPR027417">
    <property type="entry name" value="P-loop_NTPase"/>
</dbReference>
<gene>
    <name evidence="2" type="ORF">SAMN05216167_101393</name>
</gene>
<proteinExistence type="predicted"/>
<dbReference type="SUPFAM" id="SSF52540">
    <property type="entry name" value="P-loop containing nucleoside triphosphate hydrolases"/>
    <property type="match status" value="1"/>
</dbReference>
<dbReference type="InterPro" id="IPR038727">
    <property type="entry name" value="NadR/Ttd14_AAA_dom"/>
</dbReference>
<keyword evidence="3" id="KW-1185">Reference proteome</keyword>
<dbReference type="Pfam" id="PF13521">
    <property type="entry name" value="AAA_28"/>
    <property type="match status" value="1"/>
</dbReference>
<evidence type="ECO:0000313" key="2">
    <source>
        <dbReference type="EMBL" id="SFC07054.1"/>
    </source>
</evidence>
<name>A0A1I1G656_9BACT</name>
<reference evidence="2 3" key="1">
    <citation type="submission" date="2016-10" db="EMBL/GenBank/DDBJ databases">
        <authorList>
            <person name="de Groot N.N."/>
        </authorList>
    </citation>
    <scope>NUCLEOTIDE SEQUENCE [LARGE SCALE GENOMIC DNA]</scope>
    <source>
        <strain evidence="2 3">DSM 26130</strain>
    </source>
</reference>
<evidence type="ECO:0000259" key="1">
    <source>
        <dbReference type="Pfam" id="PF13521"/>
    </source>
</evidence>
<dbReference type="STRING" id="662367.SAMN05216167_101393"/>
<sequence length="191" mass="21810">MLKFIISGGPGAGKSTLLEALRDKAFCCVGEVSRQLIQQEVAAGSHCLPWLDLSCFARRTLDRMILDFKKASDNEKVTFFDRAIPDIIAYLETGGLPVDEIYYKAVKRYAYHPRVFMAPPWEAIYVNDNERWQTFTEATTLHQALVATYRSLGFEIIELPLVSVNKRVEFVEKAIAPWVERSNQEDLTFLK</sequence>
<evidence type="ECO:0000313" key="3">
    <source>
        <dbReference type="Proteomes" id="UP000198598"/>
    </source>
</evidence>
<protein>
    <submittedName>
        <fullName evidence="2">Predicted ATPase</fullName>
    </submittedName>
</protein>
<accession>A0A1I1G656</accession>
<organism evidence="2 3">
    <name type="scientific">Spirosoma endophyticum</name>
    <dbReference type="NCBI Taxonomy" id="662367"/>
    <lineage>
        <taxon>Bacteria</taxon>
        <taxon>Pseudomonadati</taxon>
        <taxon>Bacteroidota</taxon>
        <taxon>Cytophagia</taxon>
        <taxon>Cytophagales</taxon>
        <taxon>Cytophagaceae</taxon>
        <taxon>Spirosoma</taxon>
    </lineage>
</organism>
<dbReference type="RefSeq" id="WP_093822765.1">
    <property type="nucleotide sequence ID" value="NZ_FOLQ01000001.1"/>
</dbReference>
<dbReference type="AlphaFoldDB" id="A0A1I1G656"/>
<dbReference type="Gene3D" id="3.40.50.300">
    <property type="entry name" value="P-loop containing nucleotide triphosphate hydrolases"/>
    <property type="match status" value="1"/>
</dbReference>
<dbReference type="OrthoDB" id="5638848at2"/>
<dbReference type="Proteomes" id="UP000198598">
    <property type="component" value="Unassembled WGS sequence"/>
</dbReference>
<feature type="domain" description="NadR/Ttd14 AAA" evidence="1">
    <location>
        <begin position="3"/>
        <end position="167"/>
    </location>
</feature>
<dbReference type="EMBL" id="FOLQ01000001">
    <property type="protein sequence ID" value="SFC07054.1"/>
    <property type="molecule type" value="Genomic_DNA"/>
</dbReference>